<keyword evidence="4" id="KW-1185">Reference proteome</keyword>
<evidence type="ECO:0000313" key="3">
    <source>
        <dbReference type="EMBL" id="ABC27936.1"/>
    </source>
</evidence>
<dbReference type="InterPro" id="IPR028098">
    <property type="entry name" value="Glyco_trans_4-like_N"/>
</dbReference>
<name>Q2SN38_HAHCH</name>
<dbReference type="Pfam" id="PF13439">
    <property type="entry name" value="Glyco_transf_4"/>
    <property type="match status" value="1"/>
</dbReference>
<gene>
    <name evidence="3" type="ordered locus">HCH_01055</name>
</gene>
<protein>
    <submittedName>
        <fullName evidence="3">Glycosyltransferase</fullName>
    </submittedName>
</protein>
<dbReference type="InterPro" id="IPR001296">
    <property type="entry name" value="Glyco_trans_1"/>
</dbReference>
<sequence length="371" mass="41280">MKLNILHTESSCGWGGQELRILGESEGFIAEGHKVTIVCPEHAPIYAAAQKRGIPVFPVPIERKNIKGLLAAYRWLKSNPPMIINTHSSTDSWLFTLASRWLSKRPAVVRSRHVSAPVHDNWPTTWLYAKGADYIVTTGDALRDYLTCQARFAKQKVVSIPTGLEINKYPPAEDKGRAKTLLGLPVDRPVIGKVAIMRDWKGHRYLVDAFAELLKSGKSAHLLLVGGGEEFENVQKQIADLGIGEHVTLTGTVDNVLDYLHAMDLFVLASYDNEGVPQSIMQAMLTGLPIVATDVGSVREIVVENKTGLMAPPKNVQAMTDAMRQMVSDRERLRTMGLNARQFGEERFSRELMVERMEKVFTEAYASLSDR</sequence>
<dbReference type="HOGENOM" id="CLU_009583_0_4_6"/>
<dbReference type="SUPFAM" id="SSF53756">
    <property type="entry name" value="UDP-Glycosyltransferase/glycogen phosphorylase"/>
    <property type="match status" value="1"/>
</dbReference>
<dbReference type="STRING" id="349521.HCH_01055"/>
<dbReference type="OrthoDB" id="9795746at2"/>
<dbReference type="RefSeq" id="WP_011395011.1">
    <property type="nucleotide sequence ID" value="NC_007645.1"/>
</dbReference>
<reference evidence="3 4" key="1">
    <citation type="journal article" date="2005" name="Nucleic Acids Res.">
        <title>Genomic blueprint of Hahella chejuensis, a marine microbe producing an algicidal agent.</title>
        <authorList>
            <person name="Jeong H."/>
            <person name="Yim J.H."/>
            <person name="Lee C."/>
            <person name="Choi S.-H."/>
            <person name="Park Y.K."/>
            <person name="Yoon S.H."/>
            <person name="Hur C.-G."/>
            <person name="Kang H.-Y."/>
            <person name="Kim D."/>
            <person name="Lee H.H."/>
            <person name="Park K.H."/>
            <person name="Park S.-H."/>
            <person name="Park H.-S."/>
            <person name="Lee H.K."/>
            <person name="Oh T.K."/>
            <person name="Kim J.F."/>
        </authorList>
    </citation>
    <scope>NUCLEOTIDE SEQUENCE [LARGE SCALE GENOMIC DNA]</scope>
    <source>
        <strain evidence="3 4">KCTC 2396</strain>
    </source>
</reference>
<dbReference type="Gene3D" id="3.40.50.2000">
    <property type="entry name" value="Glycogen Phosphorylase B"/>
    <property type="match status" value="2"/>
</dbReference>
<dbReference type="CAZy" id="GT4">
    <property type="family name" value="Glycosyltransferase Family 4"/>
</dbReference>
<organism evidence="3 4">
    <name type="scientific">Hahella chejuensis (strain KCTC 2396)</name>
    <dbReference type="NCBI Taxonomy" id="349521"/>
    <lineage>
        <taxon>Bacteria</taxon>
        <taxon>Pseudomonadati</taxon>
        <taxon>Pseudomonadota</taxon>
        <taxon>Gammaproteobacteria</taxon>
        <taxon>Oceanospirillales</taxon>
        <taxon>Hahellaceae</taxon>
        <taxon>Hahella</taxon>
    </lineage>
</organism>
<accession>Q2SN38</accession>
<dbReference type="PANTHER" id="PTHR12526">
    <property type="entry name" value="GLYCOSYLTRANSFERASE"/>
    <property type="match status" value="1"/>
</dbReference>
<feature type="domain" description="Glycosyltransferase subfamily 4-like N-terminal" evidence="2">
    <location>
        <begin position="14"/>
        <end position="166"/>
    </location>
</feature>
<dbReference type="EMBL" id="CP000155">
    <property type="protein sequence ID" value="ABC27936.1"/>
    <property type="molecule type" value="Genomic_DNA"/>
</dbReference>
<dbReference type="Proteomes" id="UP000000238">
    <property type="component" value="Chromosome"/>
</dbReference>
<proteinExistence type="predicted"/>
<evidence type="ECO:0000259" key="1">
    <source>
        <dbReference type="Pfam" id="PF00534"/>
    </source>
</evidence>
<evidence type="ECO:0000259" key="2">
    <source>
        <dbReference type="Pfam" id="PF13439"/>
    </source>
</evidence>
<dbReference type="PANTHER" id="PTHR12526:SF638">
    <property type="entry name" value="SPORE COAT PROTEIN SA"/>
    <property type="match status" value="1"/>
</dbReference>
<dbReference type="eggNOG" id="COG0438">
    <property type="taxonomic scope" value="Bacteria"/>
</dbReference>
<dbReference type="Pfam" id="PF00534">
    <property type="entry name" value="Glycos_transf_1"/>
    <property type="match status" value="1"/>
</dbReference>
<dbReference type="GO" id="GO:0016757">
    <property type="term" value="F:glycosyltransferase activity"/>
    <property type="evidence" value="ECO:0007669"/>
    <property type="project" value="InterPro"/>
</dbReference>
<dbReference type="AlphaFoldDB" id="Q2SN38"/>
<dbReference type="GO" id="GO:1901135">
    <property type="term" value="P:carbohydrate derivative metabolic process"/>
    <property type="evidence" value="ECO:0007669"/>
    <property type="project" value="UniProtKB-ARBA"/>
</dbReference>
<evidence type="ECO:0000313" key="4">
    <source>
        <dbReference type="Proteomes" id="UP000000238"/>
    </source>
</evidence>
<keyword evidence="3" id="KW-0808">Transferase</keyword>
<dbReference type="KEGG" id="hch:HCH_01055"/>
<feature type="domain" description="Glycosyl transferase family 1" evidence="1">
    <location>
        <begin position="182"/>
        <end position="342"/>
    </location>
</feature>